<organism evidence="4 5">
    <name type="scientific">Engystomops pustulosus</name>
    <name type="common">Tungara frog</name>
    <name type="synonym">Physalaemus pustulosus</name>
    <dbReference type="NCBI Taxonomy" id="76066"/>
    <lineage>
        <taxon>Eukaryota</taxon>
        <taxon>Metazoa</taxon>
        <taxon>Chordata</taxon>
        <taxon>Craniata</taxon>
        <taxon>Vertebrata</taxon>
        <taxon>Euteleostomi</taxon>
        <taxon>Amphibia</taxon>
        <taxon>Batrachia</taxon>
        <taxon>Anura</taxon>
        <taxon>Neobatrachia</taxon>
        <taxon>Hyloidea</taxon>
        <taxon>Leptodactylidae</taxon>
        <taxon>Leiuperinae</taxon>
        <taxon>Engystomops</taxon>
    </lineage>
</organism>
<dbReference type="EMBL" id="WNYA01000007">
    <property type="protein sequence ID" value="KAG8560456.1"/>
    <property type="molecule type" value="Genomic_DNA"/>
</dbReference>
<proteinExistence type="predicted"/>
<reference evidence="4" key="1">
    <citation type="thesis" date="2020" institute="ProQuest LLC" country="789 East Eisenhower Parkway, Ann Arbor, MI, USA">
        <title>Comparative Genomics and Chromosome Evolution.</title>
        <authorList>
            <person name="Mudd A.B."/>
        </authorList>
    </citation>
    <scope>NUCLEOTIDE SEQUENCE</scope>
    <source>
        <strain evidence="4">237g6f4</strain>
        <tissue evidence="4">Blood</tissue>
    </source>
</reference>
<protein>
    <recommendedName>
        <fullName evidence="3">t-SNARE coiled-coil homology domain-containing protein</fullName>
    </recommendedName>
</protein>
<dbReference type="AlphaFoldDB" id="A0AAV7AGK5"/>
<dbReference type="Proteomes" id="UP000824782">
    <property type="component" value="Unassembled WGS sequence"/>
</dbReference>
<name>A0AAV7AGK5_ENGPU</name>
<keyword evidence="1 2" id="KW-0175">Coiled coil</keyword>
<sequence>MDLLEQVLTRDDENLCSYTMGELQNIVQLLSNEVQSQQEQLDKIKTEVQTMKADTTER</sequence>
<dbReference type="InterPro" id="IPR000727">
    <property type="entry name" value="T_SNARE_dom"/>
</dbReference>
<feature type="domain" description="T-SNARE coiled-coil homology" evidence="3">
    <location>
        <begin position="19"/>
        <end position="58"/>
    </location>
</feature>
<evidence type="ECO:0000313" key="4">
    <source>
        <dbReference type="EMBL" id="KAG8560456.1"/>
    </source>
</evidence>
<evidence type="ECO:0000256" key="2">
    <source>
        <dbReference type="SAM" id="Coils"/>
    </source>
</evidence>
<dbReference type="Gene3D" id="1.20.5.110">
    <property type="match status" value="1"/>
</dbReference>
<dbReference type="PROSITE" id="PS50192">
    <property type="entry name" value="T_SNARE"/>
    <property type="match status" value="1"/>
</dbReference>
<evidence type="ECO:0000256" key="1">
    <source>
        <dbReference type="ARBA" id="ARBA00023054"/>
    </source>
</evidence>
<gene>
    <name evidence="4" type="ORF">GDO81_014987</name>
</gene>
<evidence type="ECO:0000259" key="3">
    <source>
        <dbReference type="PROSITE" id="PS50192"/>
    </source>
</evidence>
<accession>A0AAV7AGK5</accession>
<keyword evidence="5" id="KW-1185">Reference proteome</keyword>
<evidence type="ECO:0000313" key="5">
    <source>
        <dbReference type="Proteomes" id="UP000824782"/>
    </source>
</evidence>
<comment type="caution">
    <text evidence="4">The sequence shown here is derived from an EMBL/GenBank/DDBJ whole genome shotgun (WGS) entry which is preliminary data.</text>
</comment>
<feature type="coiled-coil region" evidence="2">
    <location>
        <begin position="20"/>
        <end position="54"/>
    </location>
</feature>